<evidence type="ECO:0000256" key="3">
    <source>
        <dbReference type="ARBA" id="ARBA00022448"/>
    </source>
</evidence>
<feature type="region of interest" description="Disordered" evidence="11">
    <location>
        <begin position="106"/>
        <end position="127"/>
    </location>
</feature>
<evidence type="ECO:0000256" key="9">
    <source>
        <dbReference type="ARBA" id="ARBA00023136"/>
    </source>
</evidence>
<sequence length="551" mass="62526">MDEPKIKEGASDFNLKEGNEENTNIAREEYSQVDSLPDRNSKESQRDKIFTIGTNSDRTPVQKISPNTDFKDDISEVNSEVVLRTHSRTDKRRILSTSVAPTVYLSPRRTNSSQDVRSGRPKSGMKKNDSMVLNLVIPAHPSPTNNYSTSFSYDNIVANGNLKERHKHPTYSPNSNEEYPMYINGGHINRGYSSCDLTEGVLDILINTFSIFYALFNVTVGLAVYVADIIDGSHPTAEIFSLVLVSIACIYLLYLIIDISIFMNKKRSYEQLIEKNLPENIDITETPDGTFQFNIALPEIVKMGKDIKHDYCFNKDRHKCGSNLVAHSYDGTAVMAGHLRGLQAKVKEKFKHAIFVHCIAHILNLVLSRSMDNIKDCKVFFSTLGGFGFLLFKVIEKNLIARGWLCGGSRGVNWDNYAFVSTDSELLPNCIYPRRVASTMFDHIPDTRKTWKTAHHLFAFNKHFIMVKGIGPISSPFSNVVNRVKNNRSAFHPNQMDFYGILAWNIITHVSMPLVVSYRFQATVCFYEIWKHVYKRPIKPDLSIHQSDVLT</sequence>
<comment type="similarity">
    <text evidence="2">Belongs to the otopetrin family.</text>
</comment>
<proteinExistence type="inferred from homology"/>
<evidence type="ECO:0000313" key="13">
    <source>
        <dbReference type="EMBL" id="CAH1110674.1"/>
    </source>
</evidence>
<evidence type="ECO:0000256" key="7">
    <source>
        <dbReference type="ARBA" id="ARBA00022989"/>
    </source>
</evidence>
<dbReference type="GO" id="GO:0015252">
    <property type="term" value="F:proton channel activity"/>
    <property type="evidence" value="ECO:0007669"/>
    <property type="project" value="InterPro"/>
</dbReference>
<dbReference type="OrthoDB" id="6429739at2759"/>
<feature type="region of interest" description="Disordered" evidence="11">
    <location>
        <begin position="1"/>
        <end position="47"/>
    </location>
</feature>
<keyword evidence="4" id="KW-1003">Cell membrane</keyword>
<evidence type="ECO:0000256" key="5">
    <source>
        <dbReference type="ARBA" id="ARBA00022692"/>
    </source>
</evidence>
<evidence type="ECO:0000256" key="4">
    <source>
        <dbReference type="ARBA" id="ARBA00022475"/>
    </source>
</evidence>
<dbReference type="Proteomes" id="UP001153636">
    <property type="component" value="Chromosome 5"/>
</dbReference>
<evidence type="ECO:0000256" key="10">
    <source>
        <dbReference type="ARBA" id="ARBA00023303"/>
    </source>
</evidence>
<accession>A0A9P0GCJ5</accession>
<dbReference type="PANTHER" id="PTHR21522">
    <property type="entry name" value="PROTON CHANNEL OTOP"/>
    <property type="match status" value="1"/>
</dbReference>
<evidence type="ECO:0000313" key="14">
    <source>
        <dbReference type="Proteomes" id="UP001153636"/>
    </source>
</evidence>
<dbReference type="PANTHER" id="PTHR21522:SF61">
    <property type="entry name" value="PROTON CHANNEL OTOPLC"/>
    <property type="match status" value="1"/>
</dbReference>
<evidence type="ECO:0000256" key="12">
    <source>
        <dbReference type="SAM" id="Phobius"/>
    </source>
</evidence>
<keyword evidence="9 12" id="KW-0472">Membrane</keyword>
<keyword evidence="14" id="KW-1185">Reference proteome</keyword>
<keyword evidence="8" id="KW-0406">Ion transport</keyword>
<feature type="transmembrane region" description="Helical" evidence="12">
    <location>
        <begin position="204"/>
        <end position="227"/>
    </location>
</feature>
<dbReference type="Pfam" id="PF03189">
    <property type="entry name" value="Otopetrin"/>
    <property type="match status" value="1"/>
</dbReference>
<evidence type="ECO:0000256" key="11">
    <source>
        <dbReference type="SAM" id="MobiDB-lite"/>
    </source>
</evidence>
<evidence type="ECO:0000256" key="6">
    <source>
        <dbReference type="ARBA" id="ARBA00022781"/>
    </source>
</evidence>
<organism evidence="13 14">
    <name type="scientific">Psylliodes chrysocephalus</name>
    <dbReference type="NCBI Taxonomy" id="3402493"/>
    <lineage>
        <taxon>Eukaryota</taxon>
        <taxon>Metazoa</taxon>
        <taxon>Ecdysozoa</taxon>
        <taxon>Arthropoda</taxon>
        <taxon>Hexapoda</taxon>
        <taxon>Insecta</taxon>
        <taxon>Pterygota</taxon>
        <taxon>Neoptera</taxon>
        <taxon>Endopterygota</taxon>
        <taxon>Coleoptera</taxon>
        <taxon>Polyphaga</taxon>
        <taxon>Cucujiformia</taxon>
        <taxon>Chrysomeloidea</taxon>
        <taxon>Chrysomelidae</taxon>
        <taxon>Galerucinae</taxon>
        <taxon>Alticini</taxon>
        <taxon>Psylliodes</taxon>
    </lineage>
</organism>
<feature type="compositionally biased region" description="Basic and acidic residues" evidence="11">
    <location>
        <begin position="1"/>
        <end position="19"/>
    </location>
</feature>
<feature type="transmembrane region" description="Helical" evidence="12">
    <location>
        <begin position="239"/>
        <end position="257"/>
    </location>
</feature>
<keyword evidence="6" id="KW-0375">Hydrogen ion transport</keyword>
<evidence type="ECO:0000256" key="8">
    <source>
        <dbReference type="ARBA" id="ARBA00023065"/>
    </source>
</evidence>
<dbReference type="EMBL" id="OV651817">
    <property type="protein sequence ID" value="CAH1110674.1"/>
    <property type="molecule type" value="Genomic_DNA"/>
</dbReference>
<keyword evidence="3" id="KW-0813">Transport</keyword>
<reference evidence="13" key="1">
    <citation type="submission" date="2022-01" db="EMBL/GenBank/DDBJ databases">
        <authorList>
            <person name="King R."/>
        </authorList>
    </citation>
    <scope>NUCLEOTIDE SEQUENCE</scope>
</reference>
<protein>
    <submittedName>
        <fullName evidence="13">Uncharacterized protein</fullName>
    </submittedName>
</protein>
<keyword evidence="5 12" id="KW-0812">Transmembrane</keyword>
<comment type="subcellular location">
    <subcellularLocation>
        <location evidence="1">Cell membrane</location>
        <topology evidence="1">Multi-pass membrane protein</topology>
    </subcellularLocation>
</comment>
<dbReference type="AlphaFoldDB" id="A0A9P0GCJ5"/>
<dbReference type="InterPro" id="IPR004878">
    <property type="entry name" value="Otopetrin"/>
</dbReference>
<evidence type="ECO:0000256" key="2">
    <source>
        <dbReference type="ARBA" id="ARBA00006513"/>
    </source>
</evidence>
<evidence type="ECO:0000256" key="1">
    <source>
        <dbReference type="ARBA" id="ARBA00004651"/>
    </source>
</evidence>
<gene>
    <name evidence="13" type="ORF">PSYICH_LOCUS10923</name>
</gene>
<keyword evidence="10" id="KW-0407">Ion channel</keyword>
<dbReference type="GO" id="GO:0005886">
    <property type="term" value="C:plasma membrane"/>
    <property type="evidence" value="ECO:0007669"/>
    <property type="project" value="UniProtKB-SubCell"/>
</dbReference>
<keyword evidence="7 12" id="KW-1133">Transmembrane helix</keyword>
<name>A0A9P0GCJ5_9CUCU</name>
<feature type="compositionally biased region" description="Basic and acidic residues" evidence="11">
    <location>
        <begin position="26"/>
        <end position="47"/>
    </location>
</feature>